<gene>
    <name evidence="8" type="ORF">TrLO_g1842</name>
</gene>
<dbReference type="OrthoDB" id="198885at2759"/>
<dbReference type="Pfam" id="PF04227">
    <property type="entry name" value="Indigoidine_A"/>
    <property type="match status" value="1"/>
</dbReference>
<dbReference type="AlphaFoldDB" id="A0A9W7AD68"/>
<name>A0A9W7AD68_9STRA</name>
<dbReference type="PANTHER" id="PTHR42909">
    <property type="entry name" value="ZGC:136858"/>
    <property type="match status" value="1"/>
</dbReference>
<feature type="domain" description="Carbohydrate kinase PfkB" evidence="7">
    <location>
        <begin position="389"/>
        <end position="722"/>
    </location>
</feature>
<evidence type="ECO:0000256" key="1">
    <source>
        <dbReference type="ARBA" id="ARBA00022723"/>
    </source>
</evidence>
<keyword evidence="4" id="KW-0456">Lyase</keyword>
<dbReference type="Proteomes" id="UP001165122">
    <property type="component" value="Unassembled WGS sequence"/>
</dbReference>
<dbReference type="SUPFAM" id="SSF110581">
    <property type="entry name" value="Indigoidine synthase A-like"/>
    <property type="match status" value="1"/>
</dbReference>
<dbReference type="GO" id="GO:0046872">
    <property type="term" value="F:metal ion binding"/>
    <property type="evidence" value="ECO:0007669"/>
    <property type="project" value="UniProtKB-KW"/>
</dbReference>
<protein>
    <recommendedName>
        <fullName evidence="7">Carbohydrate kinase PfkB domain-containing protein</fullName>
    </recommendedName>
</protein>
<dbReference type="InterPro" id="IPR022830">
    <property type="entry name" value="Indigdn_synthA-like"/>
</dbReference>
<comment type="caution">
    <text evidence="8">The sequence shown here is derived from an EMBL/GenBank/DDBJ whole genome shotgun (WGS) entry which is preliminary data.</text>
</comment>
<evidence type="ECO:0000256" key="4">
    <source>
        <dbReference type="ARBA" id="ARBA00023239"/>
    </source>
</evidence>
<keyword evidence="1" id="KW-0479">Metal-binding</keyword>
<dbReference type="SUPFAM" id="SSF53613">
    <property type="entry name" value="Ribokinase-like"/>
    <property type="match status" value="1"/>
</dbReference>
<evidence type="ECO:0000256" key="6">
    <source>
        <dbReference type="SAM" id="MobiDB-lite"/>
    </source>
</evidence>
<keyword evidence="9" id="KW-1185">Reference proteome</keyword>
<accession>A0A9W7AD68</accession>
<dbReference type="Pfam" id="PF00294">
    <property type="entry name" value="PfkB"/>
    <property type="match status" value="1"/>
</dbReference>
<sequence>MSNEVLSEKTAITSTPTSPSGRPIIALESTIVSHGMPYPQNLHTALSVESIIRDGGCTPATLALNNGHIKLGLELRELEDLSRSGTEGRATKCTTRELGVILNRTKSDAESLWGSTTVASTMHLAEMASIDFFVTGGTGGVHRDYNDSLDVSADLTELARTNTTVFSAGVKSILDVPRTLEFLETEGVTVGVFGSDEFPAFFSPKSGCRAPLTFESYREVAEAIRSNQKLYLDGGFLLTCPNPEPLENVDEAVETAVREVTENGILGKEVTPYILKRVAELTDGNSLASNIALVENNAKIGAGVAKAYQELMLEEEEEELLKPKGLLYPKFFGKVGGKDIKVVDGVNFLHSDYYNDDYEEREERGEDGVDFDDVEEDDVDFSDMARMSVVIMGGAVVDVVARPTTDLKLGTSNPGESMEDHGGVARNVAEVIGICRGCDGLPTKVFPVEFFSAAGNDTRGASIKTRLESRGVKTHLKLLPYANTASYLAVMDSQNDLHTAIADMAVLSHIPTPPIESLRHASCFILDANPPVSSMKLAIEEFLALGNVTEEAKTVVFEPTSVDKARGVAEAGILSMVHVMTPNRDEAIAMASVLGLNVDGSIEEIGERLLEEMNTDVDHRGECVATILLTDGVNGVLLLTKAHQGGGIRKKWFKPEVVKEVENATAAGDSFLGGFITHAILTTDLMEVDANIFGGDEAALDKSVEFGMACSEATIGYKGTISKEALEEGELVVQIQFDAGEVDEE</sequence>
<dbReference type="GO" id="GO:0005737">
    <property type="term" value="C:cytoplasm"/>
    <property type="evidence" value="ECO:0007669"/>
    <property type="project" value="TreeGrafter"/>
</dbReference>
<dbReference type="HAMAP" id="MF_01876">
    <property type="entry name" value="PsiMP_glycosidase"/>
    <property type="match status" value="1"/>
</dbReference>
<reference evidence="9" key="1">
    <citation type="journal article" date="2023" name="Commun. Biol.">
        <title>Genome analysis of Parmales, the sister group of diatoms, reveals the evolutionary specialization of diatoms from phago-mixotrophs to photoautotrophs.</title>
        <authorList>
            <person name="Ban H."/>
            <person name="Sato S."/>
            <person name="Yoshikawa S."/>
            <person name="Yamada K."/>
            <person name="Nakamura Y."/>
            <person name="Ichinomiya M."/>
            <person name="Sato N."/>
            <person name="Blanc-Mathieu R."/>
            <person name="Endo H."/>
            <person name="Kuwata A."/>
            <person name="Ogata H."/>
        </authorList>
    </citation>
    <scope>NUCLEOTIDE SEQUENCE [LARGE SCALE GENOMIC DNA]</scope>
    <source>
        <strain evidence="9">NIES 3700</strain>
    </source>
</reference>
<evidence type="ECO:0000256" key="5">
    <source>
        <dbReference type="ARBA" id="ARBA00023295"/>
    </source>
</evidence>
<keyword evidence="3" id="KW-0464">Manganese</keyword>
<keyword evidence="5" id="KW-0326">Glycosidase</keyword>
<evidence type="ECO:0000256" key="2">
    <source>
        <dbReference type="ARBA" id="ARBA00022801"/>
    </source>
</evidence>
<dbReference type="Gene3D" id="3.40.1790.10">
    <property type="entry name" value="Indigoidine synthase domain"/>
    <property type="match status" value="1"/>
</dbReference>
<dbReference type="PANTHER" id="PTHR42909:SF1">
    <property type="entry name" value="CARBOHYDRATE KINASE PFKB DOMAIN-CONTAINING PROTEIN"/>
    <property type="match status" value="1"/>
</dbReference>
<evidence type="ECO:0000259" key="7">
    <source>
        <dbReference type="Pfam" id="PF00294"/>
    </source>
</evidence>
<dbReference type="InterPro" id="IPR011611">
    <property type="entry name" value="PfkB_dom"/>
</dbReference>
<dbReference type="InterPro" id="IPR007342">
    <property type="entry name" value="PsuG"/>
</dbReference>
<proteinExistence type="inferred from homology"/>
<dbReference type="EMBL" id="BRXW01000569">
    <property type="protein sequence ID" value="GMH67088.1"/>
    <property type="molecule type" value="Genomic_DNA"/>
</dbReference>
<dbReference type="GO" id="GO:0016798">
    <property type="term" value="F:hydrolase activity, acting on glycosyl bonds"/>
    <property type="evidence" value="ECO:0007669"/>
    <property type="project" value="UniProtKB-KW"/>
</dbReference>
<keyword evidence="2" id="KW-0378">Hydrolase</keyword>
<feature type="compositionally biased region" description="Polar residues" evidence="6">
    <location>
        <begin position="1"/>
        <end position="20"/>
    </location>
</feature>
<evidence type="ECO:0000313" key="8">
    <source>
        <dbReference type="EMBL" id="GMH67088.1"/>
    </source>
</evidence>
<organism evidence="8 9">
    <name type="scientific">Triparma laevis f. longispina</name>
    <dbReference type="NCBI Taxonomy" id="1714387"/>
    <lineage>
        <taxon>Eukaryota</taxon>
        <taxon>Sar</taxon>
        <taxon>Stramenopiles</taxon>
        <taxon>Ochrophyta</taxon>
        <taxon>Bolidophyceae</taxon>
        <taxon>Parmales</taxon>
        <taxon>Triparmaceae</taxon>
        <taxon>Triparma</taxon>
    </lineage>
</organism>
<feature type="region of interest" description="Disordered" evidence="6">
    <location>
        <begin position="1"/>
        <end position="21"/>
    </location>
</feature>
<dbReference type="InterPro" id="IPR029056">
    <property type="entry name" value="Ribokinase-like"/>
</dbReference>
<dbReference type="Gene3D" id="3.40.1190.20">
    <property type="match status" value="1"/>
</dbReference>
<evidence type="ECO:0000256" key="3">
    <source>
        <dbReference type="ARBA" id="ARBA00023211"/>
    </source>
</evidence>
<evidence type="ECO:0000313" key="9">
    <source>
        <dbReference type="Proteomes" id="UP001165122"/>
    </source>
</evidence>
<dbReference type="GO" id="GO:0004730">
    <property type="term" value="F:pseudouridylate synthase activity"/>
    <property type="evidence" value="ECO:0007669"/>
    <property type="project" value="InterPro"/>
</dbReference>